<organism evidence="2 3">
    <name type="scientific">Austropuccinia psidii MF-1</name>
    <dbReference type="NCBI Taxonomy" id="1389203"/>
    <lineage>
        <taxon>Eukaryota</taxon>
        <taxon>Fungi</taxon>
        <taxon>Dikarya</taxon>
        <taxon>Basidiomycota</taxon>
        <taxon>Pucciniomycotina</taxon>
        <taxon>Pucciniomycetes</taxon>
        <taxon>Pucciniales</taxon>
        <taxon>Sphaerophragmiaceae</taxon>
        <taxon>Austropuccinia</taxon>
    </lineage>
</organism>
<feature type="compositionally biased region" description="Basic and acidic residues" evidence="1">
    <location>
        <begin position="55"/>
        <end position="67"/>
    </location>
</feature>
<dbReference type="OrthoDB" id="5582182at2759"/>
<keyword evidence="3" id="KW-1185">Reference proteome</keyword>
<gene>
    <name evidence="2" type="ORF">O181_011728</name>
</gene>
<evidence type="ECO:0000313" key="2">
    <source>
        <dbReference type="EMBL" id="MBW0472013.1"/>
    </source>
</evidence>
<dbReference type="AlphaFoldDB" id="A0A9Q3GLJ4"/>
<evidence type="ECO:0000256" key="1">
    <source>
        <dbReference type="SAM" id="MobiDB-lite"/>
    </source>
</evidence>
<accession>A0A9Q3GLJ4</accession>
<name>A0A9Q3GLJ4_9BASI</name>
<feature type="compositionally biased region" description="Basic residues" evidence="1">
    <location>
        <begin position="85"/>
        <end position="95"/>
    </location>
</feature>
<comment type="caution">
    <text evidence="2">The sequence shown here is derived from an EMBL/GenBank/DDBJ whole genome shotgun (WGS) entry which is preliminary data.</text>
</comment>
<evidence type="ECO:0000313" key="3">
    <source>
        <dbReference type="Proteomes" id="UP000765509"/>
    </source>
</evidence>
<protein>
    <submittedName>
        <fullName evidence="2">Uncharacterized protein</fullName>
    </submittedName>
</protein>
<reference evidence="2" key="1">
    <citation type="submission" date="2021-03" db="EMBL/GenBank/DDBJ databases">
        <title>Draft genome sequence of rust myrtle Austropuccinia psidii MF-1, a brazilian biotype.</title>
        <authorList>
            <person name="Quecine M.C."/>
            <person name="Pachon D.M.R."/>
            <person name="Bonatelli M.L."/>
            <person name="Correr F.H."/>
            <person name="Franceschini L.M."/>
            <person name="Leite T.F."/>
            <person name="Margarido G.R.A."/>
            <person name="Almeida C.A."/>
            <person name="Ferrarezi J.A."/>
            <person name="Labate C.A."/>
        </authorList>
    </citation>
    <scope>NUCLEOTIDE SEQUENCE</scope>
    <source>
        <strain evidence="2">MF-1</strain>
    </source>
</reference>
<feature type="region of interest" description="Disordered" evidence="1">
    <location>
        <begin position="55"/>
        <end position="97"/>
    </location>
</feature>
<sequence>MSKIVDWGESAYIHFYGRGLSSRLLDQLASHPGNFDSLQELMGITLDLGTRYHERQKERGIHQEEKPPVTGSNSFRPPQDSPSNKPRHKKRKKGKNLQVFKDMPHAFLLNKDNNLICSENERSIKESVCTYCVGKHPIVRFFKRTQNRPGSSRGFPRNQGKS</sequence>
<proteinExistence type="predicted"/>
<dbReference type="EMBL" id="AVOT02002943">
    <property type="protein sequence ID" value="MBW0472013.1"/>
    <property type="molecule type" value="Genomic_DNA"/>
</dbReference>
<dbReference type="Proteomes" id="UP000765509">
    <property type="component" value="Unassembled WGS sequence"/>
</dbReference>